<comment type="caution">
    <text evidence="2">The sequence shown here is derived from an EMBL/GenBank/DDBJ whole genome shotgun (WGS) entry which is preliminary data.</text>
</comment>
<dbReference type="SUPFAM" id="SSF54975">
    <property type="entry name" value="Acylphosphatase/BLUF domain-like"/>
    <property type="match status" value="1"/>
</dbReference>
<dbReference type="PROSITE" id="PS51160">
    <property type="entry name" value="ACYLPHOSPHATASE_3"/>
    <property type="match status" value="1"/>
</dbReference>
<dbReference type="GO" id="GO:0008270">
    <property type="term" value="F:zinc ion binding"/>
    <property type="evidence" value="ECO:0007669"/>
    <property type="project" value="TreeGrafter"/>
</dbReference>
<evidence type="ECO:0000313" key="2">
    <source>
        <dbReference type="EMBL" id="GAI60238.1"/>
    </source>
</evidence>
<feature type="non-terminal residue" evidence="2">
    <location>
        <position position="64"/>
    </location>
</feature>
<dbReference type="PANTHER" id="PTHR42959">
    <property type="entry name" value="CARBAMOYLTRANSFERASE"/>
    <property type="match status" value="1"/>
</dbReference>
<dbReference type="InterPro" id="IPR036046">
    <property type="entry name" value="Acylphosphatase-like_dom_sf"/>
</dbReference>
<evidence type="ECO:0000259" key="1">
    <source>
        <dbReference type="PROSITE" id="PS51160"/>
    </source>
</evidence>
<reference evidence="2" key="1">
    <citation type="journal article" date="2014" name="Front. Microbiol.">
        <title>High frequency of phylogenetically diverse reductive dehalogenase-homologous genes in deep subseafloor sedimentary metagenomes.</title>
        <authorList>
            <person name="Kawai M."/>
            <person name="Futagami T."/>
            <person name="Toyoda A."/>
            <person name="Takaki Y."/>
            <person name="Nishi S."/>
            <person name="Hori S."/>
            <person name="Arai W."/>
            <person name="Tsubouchi T."/>
            <person name="Morono Y."/>
            <person name="Uchiyama I."/>
            <person name="Ito T."/>
            <person name="Fujiyama A."/>
            <person name="Inagaki F."/>
            <person name="Takami H."/>
        </authorList>
    </citation>
    <scope>NUCLEOTIDE SEQUENCE</scope>
    <source>
        <strain evidence="2">Expedition CK06-06</strain>
    </source>
</reference>
<sequence length="64" mass="7223">MNDRRTVEINITGIVQGVGFRPFLYNLARSLNLTGFILNRGNAGVRLILQGLSQLIDQFFEEVN</sequence>
<feature type="domain" description="Acylphosphatase-like" evidence="1">
    <location>
        <begin position="6"/>
        <end position="64"/>
    </location>
</feature>
<dbReference type="EMBL" id="BARW01004135">
    <property type="protein sequence ID" value="GAI60238.1"/>
    <property type="molecule type" value="Genomic_DNA"/>
</dbReference>
<dbReference type="Pfam" id="PF00708">
    <property type="entry name" value="Acylphosphatase"/>
    <property type="match status" value="1"/>
</dbReference>
<dbReference type="AlphaFoldDB" id="X1PWF8"/>
<accession>X1PWF8</accession>
<dbReference type="InterPro" id="IPR017968">
    <property type="entry name" value="Acylphosphatase_CS"/>
</dbReference>
<name>X1PWF8_9ZZZZ</name>
<dbReference type="GO" id="GO:0051604">
    <property type="term" value="P:protein maturation"/>
    <property type="evidence" value="ECO:0007669"/>
    <property type="project" value="TreeGrafter"/>
</dbReference>
<dbReference type="Gene3D" id="3.30.70.100">
    <property type="match status" value="1"/>
</dbReference>
<gene>
    <name evidence="2" type="ORF">S12H4_09934</name>
</gene>
<dbReference type="InterPro" id="IPR051060">
    <property type="entry name" value="Carbamoyltrans_HypF-like"/>
</dbReference>
<dbReference type="PANTHER" id="PTHR42959:SF1">
    <property type="entry name" value="CARBAMOYLTRANSFERASE HYPF"/>
    <property type="match status" value="1"/>
</dbReference>
<organism evidence="2">
    <name type="scientific">marine sediment metagenome</name>
    <dbReference type="NCBI Taxonomy" id="412755"/>
    <lineage>
        <taxon>unclassified sequences</taxon>
        <taxon>metagenomes</taxon>
        <taxon>ecological metagenomes</taxon>
    </lineage>
</organism>
<dbReference type="InterPro" id="IPR001792">
    <property type="entry name" value="Acylphosphatase-like_dom"/>
</dbReference>
<dbReference type="PROSITE" id="PS00150">
    <property type="entry name" value="ACYLPHOSPHATASE_1"/>
    <property type="match status" value="1"/>
</dbReference>
<dbReference type="GO" id="GO:0016743">
    <property type="term" value="F:carboxyl- or carbamoyltransferase activity"/>
    <property type="evidence" value="ECO:0007669"/>
    <property type="project" value="TreeGrafter"/>
</dbReference>
<proteinExistence type="predicted"/>
<protein>
    <recommendedName>
        <fullName evidence="1">Acylphosphatase-like domain-containing protein</fullName>
    </recommendedName>
</protein>